<dbReference type="EMBL" id="CAEZTA010000003">
    <property type="protein sequence ID" value="CAB4548577.1"/>
    <property type="molecule type" value="Genomic_DNA"/>
</dbReference>
<dbReference type="InterPro" id="IPR025669">
    <property type="entry name" value="AAA_dom"/>
</dbReference>
<dbReference type="Pfam" id="PF13614">
    <property type="entry name" value="AAA_31"/>
    <property type="match status" value="1"/>
</dbReference>
<evidence type="ECO:0000259" key="1">
    <source>
        <dbReference type="Pfam" id="PF13614"/>
    </source>
</evidence>
<protein>
    <submittedName>
        <fullName evidence="3">Unannotated protein</fullName>
    </submittedName>
</protein>
<dbReference type="InterPro" id="IPR050678">
    <property type="entry name" value="DNA_Partitioning_ATPase"/>
</dbReference>
<organism evidence="3">
    <name type="scientific">freshwater metagenome</name>
    <dbReference type="NCBI Taxonomy" id="449393"/>
    <lineage>
        <taxon>unclassified sequences</taxon>
        <taxon>metagenomes</taxon>
        <taxon>ecological metagenomes</taxon>
    </lineage>
</organism>
<dbReference type="EMBL" id="CAFAAX010000021">
    <property type="protein sequence ID" value="CAB4807511.1"/>
    <property type="molecule type" value="Genomic_DNA"/>
</dbReference>
<dbReference type="InterPro" id="IPR027417">
    <property type="entry name" value="P-loop_NTPase"/>
</dbReference>
<dbReference type="PANTHER" id="PTHR13696">
    <property type="entry name" value="P-LOOP CONTAINING NUCLEOSIDE TRIPHOSPHATE HYDROLASE"/>
    <property type="match status" value="1"/>
</dbReference>
<evidence type="ECO:0000313" key="2">
    <source>
        <dbReference type="EMBL" id="CAB4548577.1"/>
    </source>
</evidence>
<dbReference type="SUPFAM" id="SSF52540">
    <property type="entry name" value="P-loop containing nucleoside triphosphate hydrolases"/>
    <property type="match status" value="1"/>
</dbReference>
<evidence type="ECO:0000313" key="3">
    <source>
        <dbReference type="EMBL" id="CAB4807511.1"/>
    </source>
</evidence>
<gene>
    <name evidence="2" type="ORF">UFOPK1541_00067</name>
    <name evidence="3" type="ORF">UFOPK3119_00306</name>
    <name evidence="4" type="ORF">UFOPK3861_00142</name>
</gene>
<reference evidence="3" key="1">
    <citation type="submission" date="2020-05" db="EMBL/GenBank/DDBJ databases">
        <authorList>
            <person name="Chiriac C."/>
            <person name="Salcher M."/>
            <person name="Ghai R."/>
            <person name="Kavagutti S V."/>
        </authorList>
    </citation>
    <scope>NUCLEOTIDE SEQUENCE</scope>
</reference>
<dbReference type="PANTHER" id="PTHR13696:SF52">
    <property type="entry name" value="PARA FAMILY PROTEIN CT_582"/>
    <property type="match status" value="1"/>
</dbReference>
<sequence length="222" mass="23575">MKVVAIANSAGGVGKTTLAHCLAVSFAEFGKKTLLIDLDPAGSLTFRLGYENPRISLADFFNGIKLNDSNTETTSERFDFIPTDSRLTSIFSADALSLLLLDLPKEYEIVLLDLPASLSQPFALALPVTDLLLVPVRNNLHSLRGYLQVKSAAADIAISAVAIGPNTFISNTDLLDESIVASPEIESAAAAKVSILTSDKSGALAESYRSVGYSILEKLGLE</sequence>
<feature type="domain" description="AAA" evidence="1">
    <location>
        <begin position="1"/>
        <end position="149"/>
    </location>
</feature>
<evidence type="ECO:0000313" key="4">
    <source>
        <dbReference type="EMBL" id="CAB4950386.1"/>
    </source>
</evidence>
<dbReference type="CDD" id="cd02042">
    <property type="entry name" value="ParAB_family"/>
    <property type="match status" value="1"/>
</dbReference>
<dbReference type="Gene3D" id="3.40.50.300">
    <property type="entry name" value="P-loop containing nucleotide triphosphate hydrolases"/>
    <property type="match status" value="1"/>
</dbReference>
<dbReference type="AlphaFoldDB" id="A0A6J6YDF4"/>
<dbReference type="EMBL" id="CAFBNQ010000006">
    <property type="protein sequence ID" value="CAB4950386.1"/>
    <property type="molecule type" value="Genomic_DNA"/>
</dbReference>
<name>A0A6J6YDF4_9ZZZZ</name>
<proteinExistence type="predicted"/>
<accession>A0A6J6YDF4</accession>